<protein>
    <submittedName>
        <fullName evidence="1">Uncharacterized protein</fullName>
    </submittedName>
</protein>
<dbReference type="EMBL" id="KQ246329">
    <property type="protein sequence ID" value="KNC72915.1"/>
    <property type="molecule type" value="Genomic_DNA"/>
</dbReference>
<name>A0A0L0F868_9EUKA</name>
<keyword evidence="2" id="KW-1185">Reference proteome</keyword>
<gene>
    <name evidence="1" type="ORF">SARC_14525</name>
</gene>
<evidence type="ECO:0000313" key="2">
    <source>
        <dbReference type="Proteomes" id="UP000054560"/>
    </source>
</evidence>
<reference evidence="1 2" key="1">
    <citation type="submission" date="2011-02" db="EMBL/GenBank/DDBJ databases">
        <title>The Genome Sequence of Sphaeroforma arctica JP610.</title>
        <authorList>
            <consortium name="The Broad Institute Genome Sequencing Platform"/>
            <person name="Russ C."/>
            <person name="Cuomo C."/>
            <person name="Young S.K."/>
            <person name="Zeng Q."/>
            <person name="Gargeya S."/>
            <person name="Alvarado L."/>
            <person name="Berlin A."/>
            <person name="Chapman S.B."/>
            <person name="Chen Z."/>
            <person name="Freedman E."/>
            <person name="Gellesch M."/>
            <person name="Goldberg J."/>
            <person name="Griggs A."/>
            <person name="Gujja S."/>
            <person name="Heilman E."/>
            <person name="Heiman D."/>
            <person name="Howarth C."/>
            <person name="Mehta T."/>
            <person name="Neiman D."/>
            <person name="Pearson M."/>
            <person name="Roberts A."/>
            <person name="Saif S."/>
            <person name="Shea T."/>
            <person name="Shenoy N."/>
            <person name="Sisk P."/>
            <person name="Stolte C."/>
            <person name="Sykes S."/>
            <person name="White J."/>
            <person name="Yandava C."/>
            <person name="Burger G."/>
            <person name="Gray M.W."/>
            <person name="Holland P.W.H."/>
            <person name="King N."/>
            <person name="Lang F.B.F."/>
            <person name="Roger A.J."/>
            <person name="Ruiz-Trillo I."/>
            <person name="Haas B."/>
            <person name="Nusbaum C."/>
            <person name="Birren B."/>
        </authorList>
    </citation>
    <scope>NUCLEOTIDE SEQUENCE [LARGE SCALE GENOMIC DNA]</scope>
    <source>
        <strain evidence="1 2">JP610</strain>
    </source>
</reference>
<proteinExistence type="predicted"/>
<organism evidence="1 2">
    <name type="scientific">Sphaeroforma arctica JP610</name>
    <dbReference type="NCBI Taxonomy" id="667725"/>
    <lineage>
        <taxon>Eukaryota</taxon>
        <taxon>Ichthyosporea</taxon>
        <taxon>Ichthyophonida</taxon>
        <taxon>Sphaeroforma</taxon>
    </lineage>
</organism>
<accession>A0A0L0F868</accession>
<dbReference type="GeneID" id="25915029"/>
<feature type="non-terminal residue" evidence="1">
    <location>
        <position position="1"/>
    </location>
</feature>
<feature type="non-terminal residue" evidence="1">
    <location>
        <position position="60"/>
    </location>
</feature>
<sequence>PVAIDADVPMCPRHVMVKATPLSLAEGEDLLAKLVPVAIRNAHARYVDDVQKLIRDETEK</sequence>
<dbReference type="AlphaFoldDB" id="A0A0L0F868"/>
<evidence type="ECO:0000313" key="1">
    <source>
        <dbReference type="EMBL" id="KNC72915.1"/>
    </source>
</evidence>
<dbReference type="RefSeq" id="XP_014146817.1">
    <property type="nucleotide sequence ID" value="XM_014291342.1"/>
</dbReference>
<dbReference type="Proteomes" id="UP000054560">
    <property type="component" value="Unassembled WGS sequence"/>
</dbReference>